<dbReference type="AlphaFoldDB" id="A0A084AF35"/>
<dbReference type="SMART" id="SM00906">
    <property type="entry name" value="Fungal_trans"/>
    <property type="match status" value="1"/>
</dbReference>
<dbReference type="InterPro" id="IPR007219">
    <property type="entry name" value="XnlR_reg_dom"/>
</dbReference>
<dbReference type="CDD" id="cd12148">
    <property type="entry name" value="fungal_TF_MHR"/>
    <property type="match status" value="1"/>
</dbReference>
<sequence length="345" mass="39726">MVHAQSKTRFNLEWSLTSTAARHCLSMGYHREERVSQLQPLEAERARRLFWHVYLFDKNLSSRLGRTSIIQDYDVDLSLCTVSEDPGREPWDSAFNSFVELSRIQGQIYESLYSAATRDLDVVERSQRVSRLESRLNQWYDTWSCIDVSVAYDRETFDSTFGPISVIYFSILTLCHRGATLSNSAHDIAPACYHAAHQGLKTHLAHCSRLAFSDPPQVSTYTLWIFYYTSFTPFVVSFLHCIANSDLNDLQLLGDVLESLEQFGPMFEYSERQFHLCKALYRIAEAYIESPKTITSRESQAMSTICLPLQNHFACNWSWHDSELQLIEFADTFTAGWELPGRDDA</sequence>
<dbReference type="GO" id="GO:0008270">
    <property type="term" value="F:zinc ion binding"/>
    <property type="evidence" value="ECO:0007669"/>
    <property type="project" value="InterPro"/>
</dbReference>
<dbReference type="PANTHER" id="PTHR46910:SF5">
    <property type="entry name" value="ZN(II)2CYS6 TRANSCRIPTION FACTOR (EUROFUNG)"/>
    <property type="match status" value="1"/>
</dbReference>
<dbReference type="Proteomes" id="UP000028045">
    <property type="component" value="Unassembled WGS sequence"/>
</dbReference>
<accession>A0A084AF35</accession>
<protein>
    <recommendedName>
        <fullName evidence="2">Xylanolytic transcriptional activator regulatory domain-containing protein</fullName>
    </recommendedName>
</protein>
<feature type="domain" description="Xylanolytic transcriptional activator regulatory" evidence="2">
    <location>
        <begin position="13"/>
        <end position="86"/>
    </location>
</feature>
<gene>
    <name evidence="3" type="ORF">S7711_10233</name>
</gene>
<evidence type="ECO:0000313" key="4">
    <source>
        <dbReference type="Proteomes" id="UP000028045"/>
    </source>
</evidence>
<dbReference type="GO" id="GO:0003677">
    <property type="term" value="F:DNA binding"/>
    <property type="evidence" value="ECO:0007669"/>
    <property type="project" value="InterPro"/>
</dbReference>
<evidence type="ECO:0000256" key="1">
    <source>
        <dbReference type="ARBA" id="ARBA00023242"/>
    </source>
</evidence>
<name>A0A084AF35_STACB</name>
<dbReference type="GO" id="GO:0006351">
    <property type="term" value="P:DNA-templated transcription"/>
    <property type="evidence" value="ECO:0007669"/>
    <property type="project" value="InterPro"/>
</dbReference>
<dbReference type="HOGENOM" id="CLU_009377_3_0_1"/>
<dbReference type="InterPro" id="IPR050987">
    <property type="entry name" value="AtrR-like"/>
</dbReference>
<dbReference type="Pfam" id="PF04082">
    <property type="entry name" value="Fungal_trans"/>
    <property type="match status" value="1"/>
</dbReference>
<evidence type="ECO:0000313" key="3">
    <source>
        <dbReference type="EMBL" id="KEY63914.1"/>
    </source>
</evidence>
<dbReference type="GO" id="GO:0003700">
    <property type="term" value="F:DNA-binding transcription factor activity"/>
    <property type="evidence" value="ECO:0007669"/>
    <property type="project" value="InterPro"/>
</dbReference>
<dbReference type="OrthoDB" id="103819at2759"/>
<keyword evidence="1" id="KW-0539">Nucleus</keyword>
<evidence type="ECO:0000259" key="2">
    <source>
        <dbReference type="SMART" id="SM00906"/>
    </source>
</evidence>
<proteinExistence type="predicted"/>
<keyword evidence="4" id="KW-1185">Reference proteome</keyword>
<dbReference type="EMBL" id="KL649624">
    <property type="protein sequence ID" value="KEY63914.1"/>
    <property type="molecule type" value="Genomic_DNA"/>
</dbReference>
<dbReference type="PANTHER" id="PTHR46910">
    <property type="entry name" value="TRANSCRIPTION FACTOR PDR1"/>
    <property type="match status" value="1"/>
</dbReference>
<reference evidence="3 4" key="1">
    <citation type="journal article" date="2014" name="BMC Genomics">
        <title>Comparative genome sequencing reveals chemotype-specific gene clusters in the toxigenic black mold Stachybotrys.</title>
        <authorList>
            <person name="Semeiks J."/>
            <person name="Borek D."/>
            <person name="Otwinowski Z."/>
            <person name="Grishin N.V."/>
        </authorList>
    </citation>
    <scope>NUCLEOTIDE SEQUENCE [LARGE SCALE GENOMIC DNA]</scope>
    <source>
        <strain evidence="4">CBS 109288 / IBT 7711</strain>
    </source>
</reference>
<organism evidence="3 4">
    <name type="scientific">Stachybotrys chartarum (strain CBS 109288 / IBT 7711)</name>
    <name type="common">Toxic black mold</name>
    <name type="synonym">Stilbospora chartarum</name>
    <dbReference type="NCBI Taxonomy" id="1280523"/>
    <lineage>
        <taxon>Eukaryota</taxon>
        <taxon>Fungi</taxon>
        <taxon>Dikarya</taxon>
        <taxon>Ascomycota</taxon>
        <taxon>Pezizomycotina</taxon>
        <taxon>Sordariomycetes</taxon>
        <taxon>Hypocreomycetidae</taxon>
        <taxon>Hypocreales</taxon>
        <taxon>Stachybotryaceae</taxon>
        <taxon>Stachybotrys</taxon>
    </lineage>
</organism>